<organism evidence="2 3">
    <name type="scientific">Lophiotrema nucula</name>
    <dbReference type="NCBI Taxonomy" id="690887"/>
    <lineage>
        <taxon>Eukaryota</taxon>
        <taxon>Fungi</taxon>
        <taxon>Dikarya</taxon>
        <taxon>Ascomycota</taxon>
        <taxon>Pezizomycotina</taxon>
        <taxon>Dothideomycetes</taxon>
        <taxon>Pleosporomycetidae</taxon>
        <taxon>Pleosporales</taxon>
        <taxon>Lophiotremataceae</taxon>
        <taxon>Lophiotrema</taxon>
    </lineage>
</organism>
<reference evidence="2" key="1">
    <citation type="journal article" date="2020" name="Stud. Mycol.">
        <title>101 Dothideomycetes genomes: a test case for predicting lifestyles and emergence of pathogens.</title>
        <authorList>
            <person name="Haridas S."/>
            <person name="Albert R."/>
            <person name="Binder M."/>
            <person name="Bloem J."/>
            <person name="Labutti K."/>
            <person name="Salamov A."/>
            <person name="Andreopoulos B."/>
            <person name="Baker S."/>
            <person name="Barry K."/>
            <person name="Bills G."/>
            <person name="Bluhm B."/>
            <person name="Cannon C."/>
            <person name="Castanera R."/>
            <person name="Culley D."/>
            <person name="Daum C."/>
            <person name="Ezra D."/>
            <person name="Gonzalez J."/>
            <person name="Henrissat B."/>
            <person name="Kuo A."/>
            <person name="Liang C."/>
            <person name="Lipzen A."/>
            <person name="Lutzoni F."/>
            <person name="Magnuson J."/>
            <person name="Mondo S."/>
            <person name="Nolan M."/>
            <person name="Ohm R."/>
            <person name="Pangilinan J."/>
            <person name="Park H.-J."/>
            <person name="Ramirez L."/>
            <person name="Alfaro M."/>
            <person name="Sun H."/>
            <person name="Tritt A."/>
            <person name="Yoshinaga Y."/>
            <person name="Zwiers L.-H."/>
            <person name="Turgeon B."/>
            <person name="Goodwin S."/>
            <person name="Spatafora J."/>
            <person name="Crous P."/>
            <person name="Grigoriev I."/>
        </authorList>
    </citation>
    <scope>NUCLEOTIDE SEQUENCE</scope>
    <source>
        <strain evidence="2">CBS 627.86</strain>
    </source>
</reference>
<sequence>MGLGCAEDGEGGREDGRGRPVRDDDETHVKPDWGAKRATSTTPPSPSAIATTFARDNSTTAQLRTEPGPTPPSCQRCGVRIGMTVPLARAPKPSIAIQHKEPPGFDVDTSSVATLASSARTSWLRPAAPLPADALCAARSLDSTGRLTAG</sequence>
<proteinExistence type="predicted"/>
<protein>
    <submittedName>
        <fullName evidence="2">Uncharacterized protein</fullName>
    </submittedName>
</protein>
<evidence type="ECO:0000313" key="3">
    <source>
        <dbReference type="Proteomes" id="UP000799770"/>
    </source>
</evidence>
<feature type="compositionally biased region" description="Low complexity" evidence="1">
    <location>
        <begin position="38"/>
        <end position="52"/>
    </location>
</feature>
<accession>A0A6A5Z835</accession>
<evidence type="ECO:0000256" key="1">
    <source>
        <dbReference type="SAM" id="MobiDB-lite"/>
    </source>
</evidence>
<keyword evidence="3" id="KW-1185">Reference proteome</keyword>
<gene>
    <name evidence="2" type="ORF">BDV96DRAFT_660935</name>
</gene>
<feature type="region of interest" description="Disordered" evidence="1">
    <location>
        <begin position="1"/>
        <end position="77"/>
    </location>
</feature>
<evidence type="ECO:0000313" key="2">
    <source>
        <dbReference type="EMBL" id="KAF2114538.1"/>
    </source>
</evidence>
<feature type="compositionally biased region" description="Basic and acidic residues" evidence="1">
    <location>
        <begin position="10"/>
        <end position="35"/>
    </location>
</feature>
<feature type="compositionally biased region" description="Polar residues" evidence="1">
    <location>
        <begin position="54"/>
        <end position="63"/>
    </location>
</feature>
<dbReference type="Proteomes" id="UP000799770">
    <property type="component" value="Unassembled WGS sequence"/>
</dbReference>
<dbReference type="EMBL" id="ML977325">
    <property type="protein sequence ID" value="KAF2114538.1"/>
    <property type="molecule type" value="Genomic_DNA"/>
</dbReference>
<dbReference type="AlphaFoldDB" id="A0A6A5Z835"/>
<name>A0A6A5Z835_9PLEO</name>